<dbReference type="InterPro" id="IPR046953">
    <property type="entry name" value="Spore_GerAC-like_C"/>
</dbReference>
<dbReference type="Pfam" id="PF05504">
    <property type="entry name" value="Spore_GerAC"/>
    <property type="match status" value="1"/>
</dbReference>
<evidence type="ECO:0000259" key="10">
    <source>
        <dbReference type="Pfam" id="PF25198"/>
    </source>
</evidence>
<dbReference type="InterPro" id="IPR057336">
    <property type="entry name" value="GerAC_N"/>
</dbReference>
<keyword evidence="8" id="KW-1133">Transmembrane helix</keyword>
<dbReference type="Gene3D" id="3.30.300.210">
    <property type="entry name" value="Nutrient germinant receptor protein C, domain 3"/>
    <property type="match status" value="1"/>
</dbReference>
<dbReference type="Proteomes" id="UP000269301">
    <property type="component" value="Unassembled WGS sequence"/>
</dbReference>
<organism evidence="11 12">
    <name type="scientific">Oceanobacillus halophilus</name>
    <dbReference type="NCBI Taxonomy" id="930130"/>
    <lineage>
        <taxon>Bacteria</taxon>
        <taxon>Bacillati</taxon>
        <taxon>Bacillota</taxon>
        <taxon>Bacilli</taxon>
        <taxon>Bacillales</taxon>
        <taxon>Bacillaceae</taxon>
        <taxon>Oceanobacillus</taxon>
    </lineage>
</organism>
<evidence type="ECO:0000259" key="9">
    <source>
        <dbReference type="Pfam" id="PF05504"/>
    </source>
</evidence>
<dbReference type="PANTHER" id="PTHR35789">
    <property type="entry name" value="SPORE GERMINATION PROTEIN B3"/>
    <property type="match status" value="1"/>
</dbReference>
<evidence type="ECO:0000256" key="1">
    <source>
        <dbReference type="ARBA" id="ARBA00004635"/>
    </source>
</evidence>
<proteinExistence type="inferred from homology"/>
<evidence type="ECO:0000256" key="7">
    <source>
        <dbReference type="ARBA" id="ARBA00023288"/>
    </source>
</evidence>
<dbReference type="InterPro" id="IPR008844">
    <property type="entry name" value="Spore_GerAC-like"/>
</dbReference>
<keyword evidence="4" id="KW-0732">Signal</keyword>
<feature type="domain" description="Spore germination protein N-terminal" evidence="10">
    <location>
        <begin position="55"/>
        <end position="234"/>
    </location>
</feature>
<evidence type="ECO:0000256" key="2">
    <source>
        <dbReference type="ARBA" id="ARBA00007886"/>
    </source>
</evidence>
<keyword evidence="3" id="KW-0309">Germination</keyword>
<evidence type="ECO:0000256" key="5">
    <source>
        <dbReference type="ARBA" id="ARBA00023136"/>
    </source>
</evidence>
<dbReference type="GO" id="GO:0016020">
    <property type="term" value="C:membrane"/>
    <property type="evidence" value="ECO:0007669"/>
    <property type="project" value="UniProtKB-SubCell"/>
</dbReference>
<keyword evidence="8" id="KW-0812">Transmembrane</keyword>
<name>A0A495A7Y7_9BACI</name>
<accession>A0A495A7Y7</accession>
<comment type="caution">
    <text evidence="11">The sequence shown here is derived from an EMBL/GenBank/DDBJ whole genome shotgun (WGS) entry which is preliminary data.</text>
</comment>
<protein>
    <submittedName>
        <fullName evidence="11">Ger(X)C family spore germination protein</fullName>
    </submittedName>
</protein>
<dbReference type="GO" id="GO:0009847">
    <property type="term" value="P:spore germination"/>
    <property type="evidence" value="ECO:0007669"/>
    <property type="project" value="InterPro"/>
</dbReference>
<comment type="subcellular location">
    <subcellularLocation>
        <location evidence="1">Membrane</location>
        <topology evidence="1">Lipid-anchor</topology>
    </subcellularLocation>
</comment>
<dbReference type="Pfam" id="PF25198">
    <property type="entry name" value="Spore_GerAC_N"/>
    <property type="match status" value="1"/>
</dbReference>
<evidence type="ECO:0000256" key="4">
    <source>
        <dbReference type="ARBA" id="ARBA00022729"/>
    </source>
</evidence>
<reference evidence="11 12" key="1">
    <citation type="journal article" date="2016" name="Int. J. Syst. Evol. Microbiol.">
        <title>Oceanobacillus halophilus sp. nov., a novel moderately halophilic bacterium from a hypersaline lake.</title>
        <authorList>
            <person name="Amoozegar M.A."/>
            <person name="Bagheri M."/>
            <person name="Makhdoumi A."/>
            <person name="Nikou M.M."/>
            <person name="Fazeli S.A.S."/>
            <person name="Schumann P."/>
            <person name="Sproer C."/>
            <person name="Sanchez-Porro C."/>
            <person name="Ventosa A."/>
        </authorList>
    </citation>
    <scope>NUCLEOTIDE SEQUENCE [LARGE SCALE GENOMIC DNA]</scope>
    <source>
        <strain evidence="11 12">DSM 23996</strain>
    </source>
</reference>
<comment type="similarity">
    <text evidence="2">Belongs to the GerABKC lipoprotein family.</text>
</comment>
<gene>
    <name evidence="11" type="ORF">D8M06_06585</name>
</gene>
<sequence>MAILLVIMAGDCLSQFLSYCGLCTKLKERKKVGRNKVFLHLVFVLLLFLLTGCWDDVELEDRAFISGVSIDLAEEQGENTTFELMEQLVVPSGLGSTTEAGGGKAYRNLSQTGESLYEINSAISRQANRDITIDHVELVIISQDLARQDGLFNDVIDVFIRQQQMRRGILLAIAEEKAKDLLSIETEHAKIPAQYISELTENRQVPITTSPVRIGDIQESMLNNRSFVVPLLSIYKDNSVNYKGLAIFQGKSSKMVGTLLGKEAKGFNYVLGKEQQGSVTTKVEGDQTTFILAGGTSKIKLLNKDKDQLRFQVDIDVDARLTEYFGELDFYSKGVKEKFKTTLEDKVKKDAEDALKKLKDELQVDAFQFDIFLRSHHYNLWKEVKDDWDHGKNYFSKSDITVQVNANILEPGNSFRVKKKEGEE</sequence>
<evidence type="ECO:0000313" key="11">
    <source>
        <dbReference type="EMBL" id="RKQ34585.1"/>
    </source>
</evidence>
<evidence type="ECO:0000256" key="8">
    <source>
        <dbReference type="SAM" id="Phobius"/>
    </source>
</evidence>
<feature type="transmembrane region" description="Helical" evidence="8">
    <location>
        <begin position="37"/>
        <end position="54"/>
    </location>
</feature>
<evidence type="ECO:0000256" key="3">
    <source>
        <dbReference type="ARBA" id="ARBA00022544"/>
    </source>
</evidence>
<evidence type="ECO:0000313" key="12">
    <source>
        <dbReference type="Proteomes" id="UP000269301"/>
    </source>
</evidence>
<keyword evidence="7" id="KW-0449">Lipoprotein</keyword>
<keyword evidence="6" id="KW-0564">Palmitate</keyword>
<dbReference type="EMBL" id="RBZP01000003">
    <property type="protein sequence ID" value="RKQ34585.1"/>
    <property type="molecule type" value="Genomic_DNA"/>
</dbReference>
<dbReference type="AlphaFoldDB" id="A0A495A7Y7"/>
<evidence type="ECO:0000256" key="6">
    <source>
        <dbReference type="ARBA" id="ARBA00023139"/>
    </source>
</evidence>
<dbReference type="InterPro" id="IPR038501">
    <property type="entry name" value="Spore_GerAC_C_sf"/>
</dbReference>
<feature type="domain" description="Spore germination GerAC-like C-terminal" evidence="9">
    <location>
        <begin position="243"/>
        <end position="412"/>
    </location>
</feature>
<keyword evidence="5 8" id="KW-0472">Membrane</keyword>
<keyword evidence="12" id="KW-1185">Reference proteome</keyword>
<dbReference type="PANTHER" id="PTHR35789:SF1">
    <property type="entry name" value="SPORE GERMINATION PROTEIN B3"/>
    <property type="match status" value="1"/>
</dbReference>
<dbReference type="NCBIfam" id="TIGR02887">
    <property type="entry name" value="spore_ger_x_C"/>
    <property type="match status" value="1"/>
</dbReference>